<sequence>MDFQLNGETRHYDGDPELPLLSYLRLNEGITSPKDGCAPQAACGCCAVDVNGKSTLACVTPMKKVAGGRVTTIEGLGDYRQSVFANAFVAKGGVQCGFCIPGMVISANCLINKNAEPTRDDIAQALTHHLCRCTGYKKIIDAIEVAAAAIRKEEEVLPPAADGRVGGRHPKYRAEDLVLGRHDYVADITLPGMVHGALRLSDHPRARVLSIDTSAAEAVPGVSRVLTAADVPGRRFVGLIRQDWPLYVAAGEETRYVGDALAGVVAETEAIARAAAELIRVEYEVLTPVTDPHAALLPDAPPIHPAGNLLSRTAFVRGDMAAAVAATAHTAHGIFQTQRIEHGYMEPECAIGIPTAVRSDDFSRPSIDEQDFRQVYAEGETREDATKVATTNEVIHVLSQSQGVYDDRIQIAALLGLPLEAVRVTLVPNGGGFGGKEDLSVQGHAALMAHLTGRPVKVTLTRAESIIIHPKRHPIWMDYTVGCDAAGKLTYVKVKFVGDTGAYASVGMKVLERAAGHATGAYHVPAADVEALAAYTNNIPCGAMRGFGVNQAVFGLESCLDELCQQAGFDRWQFRYDNALQNGDVTSTGQIIEGGAGVRETLLAVKDAFYAAKYAGIACGIKNTGIGNGMPDASQVSITIESAERVIVDHGWTEMGQGVHTVAVQTLCHETGIDPAIVRVRVDTAMRQEAGMTTASRATSLVGNAIINAAAKLRDDLQSHTLAELAGRVYEGAWVVDWTTKPGYEKDGKIVTHYSYSYATQLVTLDDDGRVAKITAAHDAGKIYNPTLFEGQLEGSLHMGLGYAISEDMPMEGGRPKSTRLRQMGILRAKEMPPMEIIGIEVPDPYGPYGAKGVGEIGLVPTAAAVANALYQFDGVRRTTLPMALPKRAKVVVRTGDGP</sequence>
<name>A0A160T7W6_9CHLR</name>
<dbReference type="SMART" id="SM01008">
    <property type="entry name" value="Ald_Xan_dh_C"/>
    <property type="match status" value="1"/>
</dbReference>
<dbReference type="SUPFAM" id="SSF47741">
    <property type="entry name" value="CO dehydrogenase ISP C-domain like"/>
    <property type="match status" value="1"/>
</dbReference>
<dbReference type="GO" id="GO:0016491">
    <property type="term" value="F:oxidoreductase activity"/>
    <property type="evidence" value="ECO:0007669"/>
    <property type="project" value="InterPro"/>
</dbReference>
<dbReference type="OrthoDB" id="9759099at2"/>
<dbReference type="PANTHER" id="PTHR11908">
    <property type="entry name" value="XANTHINE DEHYDROGENASE"/>
    <property type="match status" value="1"/>
</dbReference>
<dbReference type="AlphaFoldDB" id="A0A160T7W6"/>
<evidence type="ECO:0000313" key="3">
    <source>
        <dbReference type="EMBL" id="CUS05769.1"/>
    </source>
</evidence>
<dbReference type="CDD" id="cd00207">
    <property type="entry name" value="fer2"/>
    <property type="match status" value="1"/>
</dbReference>
<dbReference type="GO" id="GO:0051536">
    <property type="term" value="F:iron-sulfur cluster binding"/>
    <property type="evidence" value="ECO:0007669"/>
    <property type="project" value="InterPro"/>
</dbReference>
<dbReference type="InterPro" id="IPR001041">
    <property type="entry name" value="2Fe-2S_ferredoxin-type"/>
</dbReference>
<dbReference type="InterPro" id="IPR008274">
    <property type="entry name" value="AldOxase/xan_DH_MoCoBD1"/>
</dbReference>
<dbReference type="SUPFAM" id="SSF56003">
    <property type="entry name" value="Molybdenum cofactor-binding domain"/>
    <property type="match status" value="2"/>
</dbReference>
<dbReference type="KEGG" id="pbf:CFX0092_B0235"/>
<protein>
    <submittedName>
        <fullName evidence="3">Selenium-dependent molybdenum hydroxylase 1</fullName>
    </submittedName>
</protein>
<gene>
    <name evidence="3" type="ORF">CFX0092_B0235</name>
</gene>
<dbReference type="Pfam" id="PF02738">
    <property type="entry name" value="MoCoBD_1"/>
    <property type="match status" value="1"/>
</dbReference>
<evidence type="ECO:0000256" key="1">
    <source>
        <dbReference type="ARBA" id="ARBA00006849"/>
    </source>
</evidence>
<reference evidence="3" key="1">
    <citation type="submission" date="2016-01" db="EMBL/GenBank/DDBJ databases">
        <authorList>
            <person name="Mcilroy J.S."/>
            <person name="Karst M S."/>
            <person name="Albertsen M."/>
        </authorList>
    </citation>
    <scope>NUCLEOTIDE SEQUENCE</scope>
    <source>
        <strain evidence="3">Cfx-K</strain>
    </source>
</reference>
<keyword evidence="4" id="KW-1185">Reference proteome</keyword>
<dbReference type="EMBL" id="LN890656">
    <property type="protein sequence ID" value="CUS05769.1"/>
    <property type="molecule type" value="Genomic_DNA"/>
</dbReference>
<dbReference type="Proteomes" id="UP000215027">
    <property type="component" value="Chromosome II"/>
</dbReference>
<dbReference type="GO" id="GO:0005506">
    <property type="term" value="F:iron ion binding"/>
    <property type="evidence" value="ECO:0007669"/>
    <property type="project" value="InterPro"/>
</dbReference>
<feature type="domain" description="2Fe-2S ferredoxin-type" evidence="2">
    <location>
        <begin position="1"/>
        <end position="76"/>
    </location>
</feature>
<organism evidence="3 4">
    <name type="scientific">Candidatus Promineifilum breve</name>
    <dbReference type="NCBI Taxonomy" id="1806508"/>
    <lineage>
        <taxon>Bacteria</taxon>
        <taxon>Bacillati</taxon>
        <taxon>Chloroflexota</taxon>
        <taxon>Ardenticatenia</taxon>
        <taxon>Candidatus Promineifilales</taxon>
        <taxon>Candidatus Promineifilaceae</taxon>
        <taxon>Candidatus Promineifilum</taxon>
    </lineage>
</organism>
<dbReference type="SUPFAM" id="SSF54292">
    <property type="entry name" value="2Fe-2S ferredoxin-like"/>
    <property type="match status" value="1"/>
</dbReference>
<dbReference type="Pfam" id="PF01315">
    <property type="entry name" value="Ald_Xan_dh_C"/>
    <property type="match status" value="1"/>
</dbReference>
<dbReference type="Gene3D" id="3.90.1170.50">
    <property type="entry name" value="Aldehyde oxidase/xanthine dehydrogenase, a/b hammerhead"/>
    <property type="match status" value="1"/>
</dbReference>
<dbReference type="InterPro" id="IPR012675">
    <property type="entry name" value="Beta-grasp_dom_sf"/>
</dbReference>
<dbReference type="Pfam" id="PF01799">
    <property type="entry name" value="Fer2_2"/>
    <property type="match status" value="1"/>
</dbReference>
<evidence type="ECO:0000259" key="2">
    <source>
        <dbReference type="PROSITE" id="PS51085"/>
    </source>
</evidence>
<dbReference type="InterPro" id="IPR016208">
    <property type="entry name" value="Ald_Oxase/xanthine_DH-like"/>
</dbReference>
<dbReference type="PROSITE" id="PS51085">
    <property type="entry name" value="2FE2S_FER_2"/>
    <property type="match status" value="1"/>
</dbReference>
<dbReference type="Pfam" id="PF20256">
    <property type="entry name" value="MoCoBD_2"/>
    <property type="match status" value="1"/>
</dbReference>
<dbReference type="SUPFAM" id="SSF54665">
    <property type="entry name" value="CO dehydrogenase molybdoprotein N-domain-like"/>
    <property type="match status" value="1"/>
</dbReference>
<dbReference type="Gene3D" id="3.10.20.30">
    <property type="match status" value="1"/>
</dbReference>
<dbReference type="InterPro" id="IPR000674">
    <property type="entry name" value="Ald_Oxase/Xan_DH_a/b"/>
</dbReference>
<dbReference type="RefSeq" id="WP_095045137.1">
    <property type="nucleotide sequence ID" value="NZ_LN890656.1"/>
</dbReference>
<dbReference type="InterPro" id="IPR036010">
    <property type="entry name" value="2Fe-2S_ferredoxin-like_sf"/>
</dbReference>
<dbReference type="InterPro" id="IPR036884">
    <property type="entry name" value="2Fe-2S-bd_dom_sf"/>
</dbReference>
<dbReference type="Gene3D" id="3.30.365.10">
    <property type="entry name" value="Aldehyde oxidase/xanthine dehydrogenase, molybdopterin binding domain"/>
    <property type="match status" value="5"/>
</dbReference>
<proteinExistence type="inferred from homology"/>
<accession>A0A160T7W6</accession>
<evidence type="ECO:0000313" key="4">
    <source>
        <dbReference type="Proteomes" id="UP000215027"/>
    </source>
</evidence>
<dbReference type="InterPro" id="IPR002888">
    <property type="entry name" value="2Fe-2S-bd"/>
</dbReference>
<comment type="similarity">
    <text evidence="1">Belongs to the xanthine dehydrogenase family.</text>
</comment>
<dbReference type="InterPro" id="IPR037165">
    <property type="entry name" value="AldOxase/xan_DH_Mopterin-bd_sf"/>
</dbReference>
<dbReference type="InterPro" id="IPR046867">
    <property type="entry name" value="AldOxase/xan_DH_MoCoBD2"/>
</dbReference>
<dbReference type="InterPro" id="IPR036856">
    <property type="entry name" value="Ald_Oxase/Xan_DH_a/b_sf"/>
</dbReference>
<dbReference type="PANTHER" id="PTHR11908:SF157">
    <property type="entry name" value="XANTHINE DEHYDROGENASE SUBUNIT D-RELATED"/>
    <property type="match status" value="1"/>
</dbReference>
<dbReference type="Gene3D" id="1.10.150.120">
    <property type="entry name" value="[2Fe-2S]-binding domain"/>
    <property type="match status" value="1"/>
</dbReference>